<reference evidence="2 3" key="1">
    <citation type="submission" date="2015-10" db="EMBL/GenBank/DDBJ databases">
        <title>Metagenome-Assembled Genomes uncover a global brackish microbiome.</title>
        <authorList>
            <person name="Hugerth L.W."/>
            <person name="Larsson J."/>
            <person name="Alneberg J."/>
            <person name="Lindh M.V."/>
            <person name="Legrand C."/>
            <person name="Pinhassi J."/>
            <person name="Andersson A.F."/>
        </authorList>
    </citation>
    <scope>NUCLEOTIDE SEQUENCE [LARGE SCALE GENOMIC DNA]</scope>
    <source>
        <strain evidence="2">BACL26 MAG-121220-bin70</strain>
    </source>
</reference>
<evidence type="ECO:0000259" key="1">
    <source>
        <dbReference type="SMART" id="SM00842"/>
    </source>
</evidence>
<name>A0A0R2U193_9GAMM</name>
<dbReference type="PANTHER" id="PTHR32432:SF3">
    <property type="entry name" value="ETHANOLAMINE UTILIZATION PROTEIN EUTJ"/>
    <property type="match status" value="1"/>
</dbReference>
<dbReference type="PANTHER" id="PTHR32432">
    <property type="entry name" value="CELL DIVISION PROTEIN FTSA-RELATED"/>
    <property type="match status" value="1"/>
</dbReference>
<dbReference type="Pfam" id="PF11104">
    <property type="entry name" value="PilM_2"/>
    <property type="match status" value="1"/>
</dbReference>
<dbReference type="InterPro" id="IPR043129">
    <property type="entry name" value="ATPase_NBD"/>
</dbReference>
<organism evidence="2 3">
    <name type="scientific">SAR92 bacterium BACL26 MAG-121220-bin70</name>
    <dbReference type="NCBI Taxonomy" id="1655626"/>
    <lineage>
        <taxon>Bacteria</taxon>
        <taxon>Pseudomonadati</taxon>
        <taxon>Pseudomonadota</taxon>
        <taxon>Gammaproteobacteria</taxon>
        <taxon>Cellvibrionales</taxon>
        <taxon>Porticoccaceae</taxon>
        <taxon>SAR92 clade</taxon>
    </lineage>
</organism>
<dbReference type="Proteomes" id="UP000051213">
    <property type="component" value="Unassembled WGS sequence"/>
</dbReference>
<dbReference type="NCBIfam" id="TIGR01175">
    <property type="entry name" value="pilM"/>
    <property type="match status" value="1"/>
</dbReference>
<dbReference type="CDD" id="cd24049">
    <property type="entry name" value="ASKHA_NBD_PilM"/>
    <property type="match status" value="1"/>
</dbReference>
<sequence length="294" mass="31759">MTLRSASQKLINFIDNVSPLYFYFGRLVDIKRIAIKIVAKVGTLLGALLFHVPSRTALLGIDISSSAVKLVELYSKPEGGYEVTAYAVAPLPEGAVRDHEILVEAAVSNAIIALVEQSGSTCSDVAVAVAGSSVLNTMISVPMGLTPLEIESRVEADVEPMLPFELNNARLDFIILGQNKTLLDERLVQVVACPEQEIELRKLVVQSAGLELRVVDVESFALGRAYDLLVGESADEEGKALAVIDIGASQITFVVVSENSIIYSTETAFGGKQLTEEIQQYYNLSWADAGRAKR</sequence>
<protein>
    <recommendedName>
        <fullName evidence="1">SHS2 domain-containing protein</fullName>
    </recommendedName>
</protein>
<dbReference type="GO" id="GO:0051301">
    <property type="term" value="P:cell division"/>
    <property type="evidence" value="ECO:0007669"/>
    <property type="project" value="InterPro"/>
</dbReference>
<gene>
    <name evidence="2" type="ORF">ABS24_06675</name>
</gene>
<accession>A0A0R2U193</accession>
<dbReference type="AlphaFoldDB" id="A0A0R2U193"/>
<dbReference type="InterPro" id="IPR050696">
    <property type="entry name" value="FtsA/MreB"/>
</dbReference>
<feature type="domain" description="SHS2" evidence="1">
    <location>
        <begin position="58"/>
        <end position="226"/>
    </location>
</feature>
<dbReference type="SUPFAM" id="SSF53067">
    <property type="entry name" value="Actin-like ATPase domain"/>
    <property type="match status" value="2"/>
</dbReference>
<comment type="caution">
    <text evidence="2">The sequence shown here is derived from an EMBL/GenBank/DDBJ whole genome shotgun (WGS) entry which is preliminary data.</text>
</comment>
<evidence type="ECO:0000313" key="3">
    <source>
        <dbReference type="Proteomes" id="UP000051213"/>
    </source>
</evidence>
<dbReference type="EMBL" id="LICA01000534">
    <property type="protein sequence ID" value="KRO91339.1"/>
    <property type="molecule type" value="Genomic_DNA"/>
</dbReference>
<dbReference type="SMART" id="SM00842">
    <property type="entry name" value="FtsA"/>
    <property type="match status" value="1"/>
</dbReference>
<dbReference type="InterPro" id="IPR003494">
    <property type="entry name" value="SHS2_FtsA"/>
</dbReference>
<evidence type="ECO:0000313" key="2">
    <source>
        <dbReference type="EMBL" id="KRO91339.1"/>
    </source>
</evidence>
<dbReference type="InterPro" id="IPR005883">
    <property type="entry name" value="PilM"/>
</dbReference>
<dbReference type="Gene3D" id="3.30.420.40">
    <property type="match status" value="2"/>
</dbReference>
<feature type="non-terminal residue" evidence="2">
    <location>
        <position position="294"/>
    </location>
</feature>
<proteinExistence type="predicted"/>